<gene>
    <name evidence="1" type="ORF">IO48_12685</name>
</gene>
<evidence type="ECO:0000313" key="2">
    <source>
        <dbReference type="Proteomes" id="UP000030554"/>
    </source>
</evidence>
<dbReference type="AlphaFoldDB" id="A0A0A2ZUD4"/>
<name>A0A0A2ZUD4_9PAST</name>
<dbReference type="Proteomes" id="UP000030554">
    <property type="component" value="Unassembled WGS sequence"/>
</dbReference>
<dbReference type="PATRIC" id="fig|1005058.3.peg.2225"/>
<comment type="caution">
    <text evidence="1">The sequence shown here is derived from an EMBL/GenBank/DDBJ whole genome shotgun (WGS) entry which is preliminary data.</text>
</comment>
<organism evidence="1 2">
    <name type="scientific">Gallibacterium anatis 4895</name>
    <dbReference type="NCBI Taxonomy" id="1396510"/>
    <lineage>
        <taxon>Bacteria</taxon>
        <taxon>Pseudomonadati</taxon>
        <taxon>Pseudomonadota</taxon>
        <taxon>Gammaproteobacteria</taxon>
        <taxon>Pasteurellales</taxon>
        <taxon>Pasteurellaceae</taxon>
        <taxon>Gallibacterium</taxon>
    </lineage>
</organism>
<sequence length="202" mass="23655">MITDKFIIRKADNISYQNEIAKFYPMYFHPTENISAISIENIKVKILSEDRYKLLYYVCQKIDNQVTKIKVMICLYQQPNTKFIKYKGGWGMLKSQCIDIDKIEDKKEIVLERNGMLDFILEGIINIKDDFIVKGILEITNVIYFFLGKEQGVQPKIEKHDDWINYMLDIGGNVLFFLGLGLEASCELVIMRKSKDILELFK</sequence>
<proteinExistence type="predicted"/>
<evidence type="ECO:0000313" key="1">
    <source>
        <dbReference type="EMBL" id="KGQ58455.1"/>
    </source>
</evidence>
<accession>A0A0A2ZUD4</accession>
<dbReference type="EMBL" id="JPJQ01000078">
    <property type="protein sequence ID" value="KGQ58455.1"/>
    <property type="molecule type" value="Genomic_DNA"/>
</dbReference>
<protein>
    <submittedName>
        <fullName evidence="1">Uncharacterized protein</fullName>
    </submittedName>
</protein>
<dbReference type="RefSeq" id="WP_013747010.1">
    <property type="nucleotide sequence ID" value="NZ_JPJQ01000078.1"/>
</dbReference>
<reference evidence="1 2" key="1">
    <citation type="submission" date="2014-07" db="EMBL/GenBank/DDBJ databases">
        <title>Chaperone-usher fimbriae in a diverse selection of Gallibacterium genomes.</title>
        <authorList>
            <person name="Kudirkiene E."/>
            <person name="Bager R.J."/>
            <person name="Johnson T.J."/>
            <person name="Bojesen A.M."/>
        </authorList>
    </citation>
    <scope>NUCLEOTIDE SEQUENCE [LARGE SCALE GENOMIC DNA]</scope>
    <source>
        <strain evidence="1 2">4895</strain>
    </source>
</reference>